<name>A0AAV1G760_XYRNO</name>
<gene>
    <name evidence="2" type="ORF">XNOV1_A003972</name>
</gene>
<feature type="region of interest" description="Disordered" evidence="1">
    <location>
        <begin position="1"/>
        <end position="41"/>
    </location>
</feature>
<evidence type="ECO:0000313" key="2">
    <source>
        <dbReference type="EMBL" id="CAJ1069328.1"/>
    </source>
</evidence>
<feature type="compositionally biased region" description="Low complexity" evidence="1">
    <location>
        <begin position="84"/>
        <end position="113"/>
    </location>
</feature>
<proteinExistence type="predicted"/>
<feature type="region of interest" description="Disordered" evidence="1">
    <location>
        <begin position="80"/>
        <end position="113"/>
    </location>
</feature>
<dbReference type="EMBL" id="OY660875">
    <property type="protein sequence ID" value="CAJ1069328.1"/>
    <property type="molecule type" value="Genomic_DNA"/>
</dbReference>
<evidence type="ECO:0000313" key="3">
    <source>
        <dbReference type="Proteomes" id="UP001178508"/>
    </source>
</evidence>
<reference evidence="2" key="1">
    <citation type="submission" date="2023-08" db="EMBL/GenBank/DDBJ databases">
        <authorList>
            <person name="Alioto T."/>
            <person name="Alioto T."/>
            <person name="Gomez Garrido J."/>
        </authorList>
    </citation>
    <scope>NUCLEOTIDE SEQUENCE</scope>
</reference>
<organism evidence="2 3">
    <name type="scientific">Xyrichtys novacula</name>
    <name type="common">Pearly razorfish</name>
    <name type="synonym">Hemipteronotus novacula</name>
    <dbReference type="NCBI Taxonomy" id="13765"/>
    <lineage>
        <taxon>Eukaryota</taxon>
        <taxon>Metazoa</taxon>
        <taxon>Chordata</taxon>
        <taxon>Craniata</taxon>
        <taxon>Vertebrata</taxon>
        <taxon>Euteleostomi</taxon>
        <taxon>Actinopterygii</taxon>
        <taxon>Neopterygii</taxon>
        <taxon>Teleostei</taxon>
        <taxon>Neoteleostei</taxon>
        <taxon>Acanthomorphata</taxon>
        <taxon>Eupercaria</taxon>
        <taxon>Labriformes</taxon>
        <taxon>Labridae</taxon>
        <taxon>Xyrichtys</taxon>
    </lineage>
</organism>
<evidence type="ECO:0000256" key="1">
    <source>
        <dbReference type="SAM" id="MobiDB-lite"/>
    </source>
</evidence>
<feature type="compositionally biased region" description="Basic and acidic residues" evidence="1">
    <location>
        <begin position="1"/>
        <end position="11"/>
    </location>
</feature>
<dbReference type="AlphaFoldDB" id="A0AAV1G760"/>
<feature type="region of interest" description="Disordered" evidence="1">
    <location>
        <begin position="311"/>
        <end position="330"/>
    </location>
</feature>
<dbReference type="PANTHER" id="PTHR47773">
    <property type="entry name" value="SI:DKEY-9I5.2-RELATED"/>
    <property type="match status" value="1"/>
</dbReference>
<dbReference type="PANTHER" id="PTHR47773:SF1">
    <property type="entry name" value="C2H2-TYPE DOMAIN-CONTAINING PROTEIN"/>
    <property type="match status" value="1"/>
</dbReference>
<accession>A0AAV1G760</accession>
<sequence>MEPKFRRRGDGRPSLFDSEDARRVKAENRPWAPARSAQEVRESAKMAVVQLGGDPANELHLLGQHQMQFGQYAIQVKLEEKASKSSTKPATATTTQPSTSSQPSTSTSPRVSSASVSSLQSLLDSVGPDNIEGFTAVQGWADHLFQLKDHSLSLSREEAAHIISLWERLSDYDKGPTVYAPRHQVPLPKGRFRATKKIVVPGVESTKRCFAAGRSAAQWPDCNRVCESLFVELCEEYRGPRRIDGVRHERWSLVTRAYLHIRQVILNNAAVMEGTTIQLPVVNSATIASWYCKRERRQDMQVLEQRISAPNPATVSPESLPPAVERKGNASPTSRLYLQLRSHHSRLQHKLCSLHPILLCLQPDLSCLLPDLLCLQPDLFACTQTSPACTQTSSACSPTSPACTPTSSACSRPPLPAARPLLPAPRPPLPAARPFLPAPRPLLPAAHPSLPTPQPMVSVRPAGALPYTTQLYHKRKHQEEEKTGKTKRSYTRKTSTITCKQCQKERDPATHQQYFGNWYCQATATMTLAEWRATLEARGYGKKSDKKQ</sequence>
<feature type="compositionally biased region" description="Basic and acidic residues" evidence="1">
    <location>
        <begin position="19"/>
        <end position="28"/>
    </location>
</feature>
<protein>
    <submittedName>
        <fullName evidence="2">Brefeldin A-inhibited guanine nucleotide-exchange protein 3-like</fullName>
    </submittedName>
</protein>
<dbReference type="Proteomes" id="UP001178508">
    <property type="component" value="Chromosome 12"/>
</dbReference>
<keyword evidence="3" id="KW-1185">Reference proteome</keyword>